<organism evidence="1 2">
    <name type="scientific">Pisolithus tinctorius Marx 270</name>
    <dbReference type="NCBI Taxonomy" id="870435"/>
    <lineage>
        <taxon>Eukaryota</taxon>
        <taxon>Fungi</taxon>
        <taxon>Dikarya</taxon>
        <taxon>Basidiomycota</taxon>
        <taxon>Agaricomycotina</taxon>
        <taxon>Agaricomycetes</taxon>
        <taxon>Agaricomycetidae</taxon>
        <taxon>Boletales</taxon>
        <taxon>Sclerodermatineae</taxon>
        <taxon>Pisolithaceae</taxon>
        <taxon>Pisolithus</taxon>
    </lineage>
</organism>
<dbReference type="HOGENOM" id="CLU_043109_0_0_1"/>
<dbReference type="InterPro" id="IPR027417">
    <property type="entry name" value="P-loop_NTPase"/>
</dbReference>
<dbReference type="Proteomes" id="UP000054217">
    <property type="component" value="Unassembled WGS sequence"/>
</dbReference>
<dbReference type="AlphaFoldDB" id="A0A0C3J6A7"/>
<accession>A0A0C3J6A7</accession>
<dbReference type="EMBL" id="KN831970">
    <property type="protein sequence ID" value="KIO04588.1"/>
    <property type="molecule type" value="Genomic_DNA"/>
</dbReference>
<protein>
    <recommendedName>
        <fullName evidence="3">ATP-dependent DNA helicase</fullName>
    </recommendedName>
</protein>
<dbReference type="OrthoDB" id="2691927at2759"/>
<keyword evidence="2" id="KW-1185">Reference proteome</keyword>
<dbReference type="InParanoid" id="A0A0C3J6A7"/>
<evidence type="ECO:0000313" key="2">
    <source>
        <dbReference type="Proteomes" id="UP000054217"/>
    </source>
</evidence>
<sequence>MHSAYHEDHLKAETHCQVHCARGHNTLPQVVGPWLPCHDDSSTFNFYCTCMLALLKLWRSGPNLKSEDKEWSAALEHLKASNTPWVTCMLASLQYYYDSKMACKTASVPVWDHQLADAVDDTADGAGECEDWTATLSETDLATFKHDQLSMWEQAHAKHAIAIALQYGVFTTSSPIQPSENYSYRIAIGGNIPQLKAWISAMCAMADSGNQNDISDITAEDIDQGSVTENEGMTATVAGGTYMLAQLVAVKNTLEPSDINNLLDDQWRAYDIIDWHLQQFISGWCLDQLCMIIPGEGGGGKSKTIQMITENFVWQGVGGMLVKATYTGIAASVIDGKTLHNIGSKTHSNQSND</sequence>
<dbReference type="Gene3D" id="3.40.50.300">
    <property type="entry name" value="P-loop containing nucleotide triphosphate hydrolases"/>
    <property type="match status" value="1"/>
</dbReference>
<proteinExistence type="predicted"/>
<evidence type="ECO:0000313" key="1">
    <source>
        <dbReference type="EMBL" id="KIO04588.1"/>
    </source>
</evidence>
<reference evidence="1 2" key="1">
    <citation type="submission" date="2014-04" db="EMBL/GenBank/DDBJ databases">
        <authorList>
            <consortium name="DOE Joint Genome Institute"/>
            <person name="Kuo A."/>
            <person name="Kohler A."/>
            <person name="Costa M.D."/>
            <person name="Nagy L.G."/>
            <person name="Floudas D."/>
            <person name="Copeland A."/>
            <person name="Barry K.W."/>
            <person name="Cichocki N."/>
            <person name="Veneault-Fourrey C."/>
            <person name="LaButti K."/>
            <person name="Lindquist E.A."/>
            <person name="Lipzen A."/>
            <person name="Lundell T."/>
            <person name="Morin E."/>
            <person name="Murat C."/>
            <person name="Sun H."/>
            <person name="Tunlid A."/>
            <person name="Henrissat B."/>
            <person name="Grigoriev I.V."/>
            <person name="Hibbett D.S."/>
            <person name="Martin F."/>
            <person name="Nordberg H.P."/>
            <person name="Cantor M.N."/>
            <person name="Hua S.X."/>
        </authorList>
    </citation>
    <scope>NUCLEOTIDE SEQUENCE [LARGE SCALE GENOMIC DNA]</scope>
    <source>
        <strain evidence="1 2">Marx 270</strain>
    </source>
</reference>
<evidence type="ECO:0008006" key="3">
    <source>
        <dbReference type="Google" id="ProtNLM"/>
    </source>
</evidence>
<reference evidence="2" key="2">
    <citation type="submission" date="2015-01" db="EMBL/GenBank/DDBJ databases">
        <title>Evolutionary Origins and Diversification of the Mycorrhizal Mutualists.</title>
        <authorList>
            <consortium name="DOE Joint Genome Institute"/>
            <consortium name="Mycorrhizal Genomics Consortium"/>
            <person name="Kohler A."/>
            <person name="Kuo A."/>
            <person name="Nagy L.G."/>
            <person name="Floudas D."/>
            <person name="Copeland A."/>
            <person name="Barry K.W."/>
            <person name="Cichocki N."/>
            <person name="Veneault-Fourrey C."/>
            <person name="LaButti K."/>
            <person name="Lindquist E.A."/>
            <person name="Lipzen A."/>
            <person name="Lundell T."/>
            <person name="Morin E."/>
            <person name="Murat C."/>
            <person name="Riley R."/>
            <person name="Ohm R."/>
            <person name="Sun H."/>
            <person name="Tunlid A."/>
            <person name="Henrissat B."/>
            <person name="Grigoriev I.V."/>
            <person name="Hibbett D.S."/>
            <person name="Martin F."/>
        </authorList>
    </citation>
    <scope>NUCLEOTIDE SEQUENCE [LARGE SCALE GENOMIC DNA]</scope>
    <source>
        <strain evidence="2">Marx 270</strain>
    </source>
</reference>
<name>A0A0C3J6A7_PISTI</name>
<gene>
    <name evidence="1" type="ORF">M404DRAFT_142574</name>
</gene>